<dbReference type="Gene3D" id="2.40.10.10">
    <property type="entry name" value="Trypsin-like serine proteases"/>
    <property type="match status" value="1"/>
</dbReference>
<keyword evidence="3" id="KW-0732">Signal</keyword>
<dbReference type="RefSeq" id="WP_345701472.1">
    <property type="nucleotide sequence ID" value="NZ_BAABIS010000001.1"/>
</dbReference>
<keyword evidence="6" id="KW-1185">Reference proteome</keyword>
<dbReference type="InterPro" id="IPR001254">
    <property type="entry name" value="Trypsin_dom"/>
</dbReference>
<reference evidence="6" key="1">
    <citation type="journal article" date="2019" name="Int. J. Syst. Evol. Microbiol.">
        <title>The Global Catalogue of Microorganisms (GCM) 10K type strain sequencing project: providing services to taxonomists for standard genome sequencing and annotation.</title>
        <authorList>
            <consortium name="The Broad Institute Genomics Platform"/>
            <consortium name="The Broad Institute Genome Sequencing Center for Infectious Disease"/>
            <person name="Wu L."/>
            <person name="Ma J."/>
        </authorList>
    </citation>
    <scope>NUCLEOTIDE SEQUENCE [LARGE SCALE GENOMIC DNA]</scope>
    <source>
        <strain evidence="6">JCM 13006</strain>
    </source>
</reference>
<dbReference type="PANTHER" id="PTHR24276:SF91">
    <property type="entry name" value="AT26814P-RELATED"/>
    <property type="match status" value="1"/>
</dbReference>
<comment type="caution">
    <text evidence="5">The sequence shown here is derived from an EMBL/GenBank/DDBJ whole genome shotgun (WGS) entry which is preliminary data.</text>
</comment>
<evidence type="ECO:0000313" key="5">
    <source>
        <dbReference type="EMBL" id="GAA4883980.1"/>
    </source>
</evidence>
<feature type="signal peptide" evidence="3">
    <location>
        <begin position="1"/>
        <end position="29"/>
    </location>
</feature>
<dbReference type="InterPro" id="IPR043504">
    <property type="entry name" value="Peptidase_S1_PA_chymotrypsin"/>
</dbReference>
<protein>
    <recommendedName>
        <fullName evidence="4">Peptidase S1 domain-containing protein</fullName>
    </recommendedName>
</protein>
<feature type="region of interest" description="Disordered" evidence="2">
    <location>
        <begin position="144"/>
        <end position="174"/>
    </location>
</feature>
<dbReference type="EMBL" id="BAABIS010000001">
    <property type="protein sequence ID" value="GAA4883980.1"/>
    <property type="molecule type" value="Genomic_DNA"/>
</dbReference>
<evidence type="ECO:0000256" key="1">
    <source>
        <dbReference type="ARBA" id="ARBA00023157"/>
    </source>
</evidence>
<feature type="domain" description="Peptidase S1" evidence="4">
    <location>
        <begin position="30"/>
        <end position="278"/>
    </location>
</feature>
<dbReference type="SUPFAM" id="SSF50494">
    <property type="entry name" value="Trypsin-like serine proteases"/>
    <property type="match status" value="1"/>
</dbReference>
<evidence type="ECO:0000256" key="3">
    <source>
        <dbReference type="SAM" id="SignalP"/>
    </source>
</evidence>
<dbReference type="CDD" id="cd00190">
    <property type="entry name" value="Tryp_SPc"/>
    <property type="match status" value="1"/>
</dbReference>
<keyword evidence="1" id="KW-1015">Disulfide bond</keyword>
<name>A0ABP9ERT9_9ACTN</name>
<evidence type="ECO:0000313" key="6">
    <source>
        <dbReference type="Proteomes" id="UP001501752"/>
    </source>
</evidence>
<feature type="chain" id="PRO_5045275040" description="Peptidase S1 domain-containing protein" evidence="3">
    <location>
        <begin position="30"/>
        <end position="284"/>
    </location>
</feature>
<dbReference type="InterPro" id="IPR009003">
    <property type="entry name" value="Peptidase_S1_PA"/>
</dbReference>
<gene>
    <name evidence="5" type="ORF">GCM10023235_75930</name>
</gene>
<evidence type="ECO:0000259" key="4">
    <source>
        <dbReference type="PROSITE" id="PS50240"/>
    </source>
</evidence>
<dbReference type="SMART" id="SM00020">
    <property type="entry name" value="Tryp_SPc"/>
    <property type="match status" value="1"/>
</dbReference>
<dbReference type="PROSITE" id="PS50240">
    <property type="entry name" value="TRYPSIN_DOM"/>
    <property type="match status" value="1"/>
</dbReference>
<accession>A0ABP9ERT9</accession>
<dbReference type="InterPro" id="IPR050430">
    <property type="entry name" value="Peptidase_S1"/>
</dbReference>
<dbReference type="PANTHER" id="PTHR24276">
    <property type="entry name" value="POLYSERASE-RELATED"/>
    <property type="match status" value="1"/>
</dbReference>
<feature type="compositionally biased region" description="Polar residues" evidence="2">
    <location>
        <begin position="154"/>
        <end position="171"/>
    </location>
</feature>
<proteinExistence type="predicted"/>
<sequence length="284" mass="28065">MRGVHAGLRWAAVVAAAAGAVLPARPAAAIEGGWDADVAHHPYQVAVEYRGAHICAGSVLGPSSVLAPAHCADVMSTAALTVSVGTVLRKADPNDPTARGLRQRVVGVAVHPAYDPSTRAADLAVLTLAAPLALGDGLRAVTLPAQDSEPAPGTTATVSGWGATSTQTSRSPKLRAARVTVVPWTVCAAAAGTAGAATAPSPAVAAPAVTPPPAVAGELCAVPERAHLRRGDDGNPLIAGDTLIGITAAPEPPGADGGSGSRFVNTGAYSAWIRTAARLPAASG</sequence>
<organism evidence="5 6">
    <name type="scientific">Kitasatospora terrestris</name>
    <dbReference type="NCBI Taxonomy" id="258051"/>
    <lineage>
        <taxon>Bacteria</taxon>
        <taxon>Bacillati</taxon>
        <taxon>Actinomycetota</taxon>
        <taxon>Actinomycetes</taxon>
        <taxon>Kitasatosporales</taxon>
        <taxon>Streptomycetaceae</taxon>
        <taxon>Kitasatospora</taxon>
    </lineage>
</organism>
<dbReference type="Pfam" id="PF00089">
    <property type="entry name" value="Trypsin"/>
    <property type="match status" value="1"/>
</dbReference>
<evidence type="ECO:0000256" key="2">
    <source>
        <dbReference type="SAM" id="MobiDB-lite"/>
    </source>
</evidence>
<dbReference type="Proteomes" id="UP001501752">
    <property type="component" value="Unassembled WGS sequence"/>
</dbReference>